<protein>
    <submittedName>
        <fullName evidence="3">M15 family metallopeptidase</fullName>
    </submittedName>
</protein>
<keyword evidence="4" id="KW-1185">Reference proteome</keyword>
<feature type="compositionally biased region" description="Basic and acidic residues" evidence="1">
    <location>
        <begin position="83"/>
        <end position="95"/>
    </location>
</feature>
<dbReference type="Pfam" id="PF02557">
    <property type="entry name" value="VanY"/>
    <property type="match status" value="1"/>
</dbReference>
<dbReference type="InterPro" id="IPR058193">
    <property type="entry name" value="VanY/YodJ_core_dom"/>
</dbReference>
<name>A0ABR8MWH7_9BACL</name>
<dbReference type="PROSITE" id="PS51257">
    <property type="entry name" value="PROKAR_LIPOPROTEIN"/>
    <property type="match status" value="1"/>
</dbReference>
<feature type="compositionally biased region" description="Pro residues" evidence="1">
    <location>
        <begin position="32"/>
        <end position="58"/>
    </location>
</feature>
<organism evidence="3 4">
    <name type="scientific">Paenibacillus terricola</name>
    <dbReference type="NCBI Taxonomy" id="2763503"/>
    <lineage>
        <taxon>Bacteria</taxon>
        <taxon>Bacillati</taxon>
        <taxon>Bacillota</taxon>
        <taxon>Bacilli</taxon>
        <taxon>Bacillales</taxon>
        <taxon>Paenibacillaceae</taxon>
        <taxon>Paenibacillus</taxon>
    </lineage>
</organism>
<dbReference type="Proteomes" id="UP000609346">
    <property type="component" value="Unassembled WGS sequence"/>
</dbReference>
<dbReference type="RefSeq" id="WP_191204486.1">
    <property type="nucleotide sequence ID" value="NZ_JACXZA010000003.1"/>
</dbReference>
<reference evidence="3 4" key="1">
    <citation type="submission" date="2020-09" db="EMBL/GenBank/DDBJ databases">
        <title>Paenibacillus sp. strain PR3 16S rRNA gene Genome sequencing and assembly.</title>
        <authorList>
            <person name="Kim J."/>
        </authorList>
    </citation>
    <scope>NUCLEOTIDE SEQUENCE [LARGE SCALE GENOMIC DNA]</scope>
    <source>
        <strain evidence="3 4">PR3</strain>
    </source>
</reference>
<comment type="caution">
    <text evidence="3">The sequence shown here is derived from an EMBL/GenBank/DDBJ whole genome shotgun (WGS) entry which is preliminary data.</text>
</comment>
<dbReference type="Gene3D" id="3.30.1380.10">
    <property type="match status" value="1"/>
</dbReference>
<accession>A0ABR8MWH7</accession>
<dbReference type="InterPro" id="IPR003709">
    <property type="entry name" value="VanY-like_core_dom"/>
</dbReference>
<sequence length="301" mass="32743">MKTRQVVVLAVVVIICIGIAAGCGSKTKSSPEPTPTPAPVPAPGPTPNAIPAPSPTIPTTPTIPSKPSPIAPKTLTTPSRVTEPGKKEQARDIHRLSQPNTKQPSPFPSSIAVIVNKFIYLPASYTPSDLVYPNVQFLSNEQTEKRKMRKEAAKALERLFAGARKDGIHLSGVSAYRSYSTQQWLFQHYVNRDGYAAAVKYSAIPGTSEHQTGLAIDVSGEDGKCAASSCFANTKEARWLSKHSAEYGFIVRYPKGKEKITGYKYEPWHIRYIGPAAMAIEIRDRGITLEEFLNVAPVNAK</sequence>
<evidence type="ECO:0000313" key="3">
    <source>
        <dbReference type="EMBL" id="MBD3920253.1"/>
    </source>
</evidence>
<dbReference type="SUPFAM" id="SSF55166">
    <property type="entry name" value="Hedgehog/DD-peptidase"/>
    <property type="match status" value="1"/>
</dbReference>
<feature type="region of interest" description="Disordered" evidence="1">
    <location>
        <begin position="25"/>
        <end position="106"/>
    </location>
</feature>
<feature type="domain" description="D-alanyl-D-alanine carboxypeptidase-like core" evidence="2">
    <location>
        <begin position="146"/>
        <end position="274"/>
    </location>
</feature>
<dbReference type="CDD" id="cd14852">
    <property type="entry name" value="LD-carboxypeptidase"/>
    <property type="match status" value="1"/>
</dbReference>
<evidence type="ECO:0000313" key="4">
    <source>
        <dbReference type="Proteomes" id="UP000609346"/>
    </source>
</evidence>
<evidence type="ECO:0000259" key="2">
    <source>
        <dbReference type="Pfam" id="PF02557"/>
    </source>
</evidence>
<dbReference type="PANTHER" id="PTHR34385:SF1">
    <property type="entry name" value="PEPTIDOGLYCAN L-ALANYL-D-GLUTAMATE ENDOPEPTIDASE CWLK"/>
    <property type="match status" value="1"/>
</dbReference>
<proteinExistence type="predicted"/>
<evidence type="ECO:0000256" key="1">
    <source>
        <dbReference type="SAM" id="MobiDB-lite"/>
    </source>
</evidence>
<dbReference type="InterPro" id="IPR052179">
    <property type="entry name" value="DD-CPase-like"/>
</dbReference>
<gene>
    <name evidence="3" type="ORF">H8B09_15915</name>
</gene>
<dbReference type="InterPro" id="IPR009045">
    <property type="entry name" value="Zn_M74/Hedgehog-like"/>
</dbReference>
<dbReference type="PANTHER" id="PTHR34385">
    <property type="entry name" value="D-ALANYL-D-ALANINE CARBOXYPEPTIDASE"/>
    <property type="match status" value="1"/>
</dbReference>
<dbReference type="EMBL" id="JACXZA010000003">
    <property type="protein sequence ID" value="MBD3920253.1"/>
    <property type="molecule type" value="Genomic_DNA"/>
</dbReference>